<dbReference type="InterPro" id="IPR042099">
    <property type="entry name" value="ANL_N_sf"/>
</dbReference>
<organism evidence="4 5">
    <name type="scientific">Aspergillus pseudoustus</name>
    <dbReference type="NCBI Taxonomy" id="1810923"/>
    <lineage>
        <taxon>Eukaryota</taxon>
        <taxon>Fungi</taxon>
        <taxon>Dikarya</taxon>
        <taxon>Ascomycota</taxon>
        <taxon>Pezizomycotina</taxon>
        <taxon>Eurotiomycetes</taxon>
        <taxon>Eurotiomycetidae</taxon>
        <taxon>Eurotiales</taxon>
        <taxon>Aspergillaceae</taxon>
        <taxon>Aspergillus</taxon>
        <taxon>Aspergillus subgen. Nidulantes</taxon>
    </lineage>
</organism>
<gene>
    <name evidence="4" type="ORF">BJY01DRAFT_254195</name>
</gene>
<dbReference type="Proteomes" id="UP001610446">
    <property type="component" value="Unassembled WGS sequence"/>
</dbReference>
<feature type="non-terminal residue" evidence="4">
    <location>
        <position position="341"/>
    </location>
</feature>
<dbReference type="InterPro" id="IPR020845">
    <property type="entry name" value="AMP-binding_CS"/>
</dbReference>
<reference evidence="4 5" key="1">
    <citation type="submission" date="2024-07" db="EMBL/GenBank/DDBJ databases">
        <title>Section-level genome sequencing and comparative genomics of Aspergillus sections Usti and Cavernicolus.</title>
        <authorList>
            <consortium name="Lawrence Berkeley National Laboratory"/>
            <person name="Nybo J.L."/>
            <person name="Vesth T.C."/>
            <person name="Theobald S."/>
            <person name="Frisvad J.C."/>
            <person name="Larsen T.O."/>
            <person name="Kjaerboelling I."/>
            <person name="Rothschild-Mancinelli K."/>
            <person name="Lyhne E.K."/>
            <person name="Kogle M.E."/>
            <person name="Barry K."/>
            <person name="Clum A."/>
            <person name="Na H."/>
            <person name="Ledsgaard L."/>
            <person name="Lin J."/>
            <person name="Lipzen A."/>
            <person name="Kuo A."/>
            <person name="Riley R."/>
            <person name="Mondo S."/>
            <person name="Labutti K."/>
            <person name="Haridas S."/>
            <person name="Pangalinan J."/>
            <person name="Salamov A.A."/>
            <person name="Simmons B.A."/>
            <person name="Magnuson J.K."/>
            <person name="Chen J."/>
            <person name="Drula E."/>
            <person name="Henrissat B."/>
            <person name="Wiebenga A."/>
            <person name="Lubbers R.J."/>
            <person name="Gomes A.C."/>
            <person name="Makela M.R."/>
            <person name="Stajich J."/>
            <person name="Grigoriev I.V."/>
            <person name="Mortensen U.H."/>
            <person name="De Vries R.P."/>
            <person name="Baker S.E."/>
            <person name="Andersen M.R."/>
        </authorList>
    </citation>
    <scope>NUCLEOTIDE SEQUENCE [LARGE SCALE GENOMIC DNA]</scope>
    <source>
        <strain evidence="4 5">CBS 123904</strain>
    </source>
</reference>
<dbReference type="PANTHER" id="PTHR24096:SF149">
    <property type="entry name" value="AMP-BINDING DOMAIN-CONTAINING PROTEIN-RELATED"/>
    <property type="match status" value="1"/>
</dbReference>
<comment type="similarity">
    <text evidence="1">Belongs to the ATP-dependent AMP-binding enzyme family.</text>
</comment>
<name>A0ABR4IV73_9EURO</name>
<dbReference type="SUPFAM" id="SSF56801">
    <property type="entry name" value="Acetyl-CoA synthetase-like"/>
    <property type="match status" value="1"/>
</dbReference>
<dbReference type="Pfam" id="PF00501">
    <property type="entry name" value="AMP-binding"/>
    <property type="match status" value="1"/>
</dbReference>
<feature type="domain" description="AMP-dependent synthetase/ligase" evidence="3">
    <location>
        <begin position="50"/>
        <end position="339"/>
    </location>
</feature>
<accession>A0ABR4IV73</accession>
<evidence type="ECO:0000313" key="4">
    <source>
        <dbReference type="EMBL" id="KAL2831649.1"/>
    </source>
</evidence>
<dbReference type="PANTHER" id="PTHR24096">
    <property type="entry name" value="LONG-CHAIN-FATTY-ACID--COA LIGASE"/>
    <property type="match status" value="1"/>
</dbReference>
<dbReference type="Gene3D" id="3.40.50.12780">
    <property type="entry name" value="N-terminal domain of ligase-like"/>
    <property type="match status" value="1"/>
</dbReference>
<dbReference type="PROSITE" id="PS00455">
    <property type="entry name" value="AMP_BINDING"/>
    <property type="match status" value="1"/>
</dbReference>
<sequence length="341" mass="37379">MAMIKSKYTVDPPSTDLLSYLLDTPYNNDGGWPESEPILLSAGNPTFPGYTLSEIKSIVKRLGNGLNRLGCKGKRVMLYGNDNLHFGLALLGIVAAGATGNVLAASPVEYLVDRLRQLDCETILFAPQDLNTVRAAAAELGLSEEGLFVVDESLHAEPSNGGYVESDGIRHWSYLLEALGGEEYEWPRLSPDEAKTNIAILIYTSGTTGTSKLAERTDYGLVGSIESALYHYNLEQTYRETVVCQYKFSGMGFLILGLLLPLKARWKTIFPAPFDLRAFTQIVDLFKPTVYAAPKHLLRAILALPARPDLSSIRHVPTGGAVMGFELIDEWQTVFGSQIQS</sequence>
<comment type="caution">
    <text evidence="4">The sequence shown here is derived from an EMBL/GenBank/DDBJ whole genome shotgun (WGS) entry which is preliminary data.</text>
</comment>
<proteinExistence type="inferred from homology"/>
<protein>
    <recommendedName>
        <fullName evidence="3">AMP-dependent synthetase/ligase domain-containing protein</fullName>
    </recommendedName>
</protein>
<dbReference type="EMBL" id="JBFXLU010000279">
    <property type="protein sequence ID" value="KAL2831649.1"/>
    <property type="molecule type" value="Genomic_DNA"/>
</dbReference>
<evidence type="ECO:0000256" key="2">
    <source>
        <dbReference type="ARBA" id="ARBA00022598"/>
    </source>
</evidence>
<keyword evidence="5" id="KW-1185">Reference proteome</keyword>
<keyword evidence="2" id="KW-0436">Ligase</keyword>
<dbReference type="InterPro" id="IPR000873">
    <property type="entry name" value="AMP-dep_synth/lig_dom"/>
</dbReference>
<evidence type="ECO:0000259" key="3">
    <source>
        <dbReference type="Pfam" id="PF00501"/>
    </source>
</evidence>
<evidence type="ECO:0000256" key="1">
    <source>
        <dbReference type="ARBA" id="ARBA00006432"/>
    </source>
</evidence>
<evidence type="ECO:0000313" key="5">
    <source>
        <dbReference type="Proteomes" id="UP001610446"/>
    </source>
</evidence>